<name>A0AAI9TCF8_PENTH</name>
<dbReference type="AlphaFoldDB" id="A0AAI9TCF8"/>
<gene>
    <name evidence="1" type="ORF">VN97_g8622</name>
</gene>
<dbReference type="EMBL" id="LACB01000314">
    <property type="protein sequence ID" value="KAJ9484747.1"/>
    <property type="molecule type" value="Genomic_DNA"/>
</dbReference>
<comment type="caution">
    <text evidence="1">The sequence shown here is derived from an EMBL/GenBank/DDBJ whole genome shotgun (WGS) entry which is preliminary data.</text>
</comment>
<accession>A0AAI9TCF8</accession>
<reference evidence="1" key="1">
    <citation type="submission" date="2015-06" db="EMBL/GenBank/DDBJ databases">
        <authorList>
            <person name="Nguyen H."/>
        </authorList>
    </citation>
    <scope>NUCLEOTIDE SEQUENCE</scope>
    <source>
        <strain evidence="1">DAOM 180753</strain>
    </source>
</reference>
<protein>
    <submittedName>
        <fullName evidence="1">Uncharacterized protein</fullName>
    </submittedName>
</protein>
<organism evidence="1 2">
    <name type="scientific">Penicillium thymicola</name>
    <dbReference type="NCBI Taxonomy" id="293382"/>
    <lineage>
        <taxon>Eukaryota</taxon>
        <taxon>Fungi</taxon>
        <taxon>Dikarya</taxon>
        <taxon>Ascomycota</taxon>
        <taxon>Pezizomycotina</taxon>
        <taxon>Eurotiomycetes</taxon>
        <taxon>Eurotiomycetidae</taxon>
        <taxon>Eurotiales</taxon>
        <taxon>Aspergillaceae</taxon>
        <taxon>Penicillium</taxon>
    </lineage>
</organism>
<proteinExistence type="predicted"/>
<evidence type="ECO:0000313" key="1">
    <source>
        <dbReference type="EMBL" id="KAJ9484747.1"/>
    </source>
</evidence>
<reference evidence="1" key="2">
    <citation type="journal article" date="2016" name="Fungal Biol.">
        <title>Ochratoxin A production by Penicillium thymicola.</title>
        <authorList>
            <person name="Nguyen H.D.T."/>
            <person name="McMullin D.R."/>
            <person name="Ponomareva E."/>
            <person name="Riley R."/>
            <person name="Pomraning K.R."/>
            <person name="Baker S.E."/>
            <person name="Seifert K.A."/>
        </authorList>
    </citation>
    <scope>NUCLEOTIDE SEQUENCE</scope>
    <source>
        <strain evidence="1">DAOM 180753</strain>
    </source>
</reference>
<dbReference type="Proteomes" id="UP001227192">
    <property type="component" value="Unassembled WGS sequence"/>
</dbReference>
<keyword evidence="2" id="KW-1185">Reference proteome</keyword>
<evidence type="ECO:0000313" key="2">
    <source>
        <dbReference type="Proteomes" id="UP001227192"/>
    </source>
</evidence>
<sequence>MEATSGYNATYDHRVWKIGLPVRSAVLAHCSPDYPSRTTIPNRPATVLNIHAPENLRIIGTYVAAATEL</sequence>